<dbReference type="InterPro" id="IPR029033">
    <property type="entry name" value="His_PPase_superfam"/>
</dbReference>
<protein>
    <recommendedName>
        <fullName evidence="3">Phosphoglycerate mutase</fullName>
    </recommendedName>
</protein>
<dbReference type="InterPro" id="IPR050275">
    <property type="entry name" value="PGM_Phosphatase"/>
</dbReference>
<reference evidence="1" key="1">
    <citation type="submission" date="2023-06" db="EMBL/GenBank/DDBJ databases">
        <title>Genome-scale phylogeny and comparative genomics of the fungal order Sordariales.</title>
        <authorList>
            <consortium name="Lawrence Berkeley National Laboratory"/>
            <person name="Hensen N."/>
            <person name="Bonometti L."/>
            <person name="Westerberg I."/>
            <person name="Brannstrom I.O."/>
            <person name="Guillou S."/>
            <person name="Cros-Aarteil S."/>
            <person name="Calhoun S."/>
            <person name="Haridas S."/>
            <person name="Kuo A."/>
            <person name="Mondo S."/>
            <person name="Pangilinan J."/>
            <person name="Riley R."/>
            <person name="LaButti K."/>
            <person name="Andreopoulos B."/>
            <person name="Lipzen A."/>
            <person name="Chen C."/>
            <person name="Yanf M."/>
            <person name="Daum C."/>
            <person name="Ng V."/>
            <person name="Clum A."/>
            <person name="Steindorff A."/>
            <person name="Ohm R."/>
            <person name="Martin F."/>
            <person name="Silar P."/>
            <person name="Natvig D."/>
            <person name="Lalanne C."/>
            <person name="Gautier V."/>
            <person name="Ament-velasquez S.L."/>
            <person name="Kruys A."/>
            <person name="Hutchinson M.I."/>
            <person name="Powell A.J."/>
            <person name="Barry K."/>
            <person name="Miller A.N."/>
            <person name="Grigoriev I.V."/>
            <person name="Debuchy R."/>
            <person name="Gladieux P."/>
            <person name="Thoren M.H."/>
            <person name="Johannesson H."/>
        </authorList>
    </citation>
    <scope>NUCLEOTIDE SEQUENCE</scope>
    <source>
        <strain evidence="1">SMH3391-2</strain>
    </source>
</reference>
<organism evidence="1 2">
    <name type="scientific">Bombardia bombarda</name>
    <dbReference type="NCBI Taxonomy" id="252184"/>
    <lineage>
        <taxon>Eukaryota</taxon>
        <taxon>Fungi</taxon>
        <taxon>Dikarya</taxon>
        <taxon>Ascomycota</taxon>
        <taxon>Pezizomycotina</taxon>
        <taxon>Sordariomycetes</taxon>
        <taxon>Sordariomycetidae</taxon>
        <taxon>Sordariales</taxon>
        <taxon>Lasiosphaeriaceae</taxon>
        <taxon>Bombardia</taxon>
    </lineage>
</organism>
<proteinExistence type="predicted"/>
<evidence type="ECO:0008006" key="3">
    <source>
        <dbReference type="Google" id="ProtNLM"/>
    </source>
</evidence>
<dbReference type="SUPFAM" id="SSF53254">
    <property type="entry name" value="Phosphoglycerate mutase-like"/>
    <property type="match status" value="1"/>
</dbReference>
<accession>A0AA39X0V4</accession>
<comment type="caution">
    <text evidence="1">The sequence shown here is derived from an EMBL/GenBank/DDBJ whole genome shotgun (WGS) entry which is preliminary data.</text>
</comment>
<sequence length="229" mass="25051">MRLPDPPLTTFGISQAANINLPAAPDLIVISPMRRTIQTAIHAFNLHADKMPFTPAVQIWPDLLGAGRRMFHLWATIDAGGGMENDTTACATITTSDMGSTMTTPADAAAIAATPRAVVRAELEAGYPQFDFSLCDDEWEYPRYTPVETEARAARVRKRLATMAEECGYQNIYVVTHGGFAKDLAQSDTKPRNGGTYSVSVSSLDCLLAHRNVWLILTVFRSSYRVPSI</sequence>
<dbReference type="PANTHER" id="PTHR48100:SF54">
    <property type="entry name" value="PHOSPHATASE SPAC5H10.03-RELATED"/>
    <property type="match status" value="1"/>
</dbReference>
<dbReference type="Proteomes" id="UP001174934">
    <property type="component" value="Unassembled WGS sequence"/>
</dbReference>
<dbReference type="AlphaFoldDB" id="A0AA39X0V4"/>
<dbReference type="PANTHER" id="PTHR48100">
    <property type="entry name" value="BROAD-SPECIFICITY PHOSPHATASE YOR283W-RELATED"/>
    <property type="match status" value="1"/>
</dbReference>
<evidence type="ECO:0000313" key="2">
    <source>
        <dbReference type="Proteomes" id="UP001174934"/>
    </source>
</evidence>
<dbReference type="GO" id="GO:0016791">
    <property type="term" value="F:phosphatase activity"/>
    <property type="evidence" value="ECO:0007669"/>
    <property type="project" value="TreeGrafter"/>
</dbReference>
<dbReference type="EMBL" id="JAULSR010000003">
    <property type="protein sequence ID" value="KAK0624810.1"/>
    <property type="molecule type" value="Genomic_DNA"/>
</dbReference>
<evidence type="ECO:0000313" key="1">
    <source>
        <dbReference type="EMBL" id="KAK0624810.1"/>
    </source>
</evidence>
<dbReference type="GO" id="GO:0005737">
    <property type="term" value="C:cytoplasm"/>
    <property type="evidence" value="ECO:0007669"/>
    <property type="project" value="TreeGrafter"/>
</dbReference>
<gene>
    <name evidence="1" type="ORF">B0T17DRAFT_253559</name>
</gene>
<keyword evidence="2" id="KW-1185">Reference proteome</keyword>
<name>A0AA39X0V4_9PEZI</name>
<dbReference type="Gene3D" id="3.40.50.1240">
    <property type="entry name" value="Phosphoglycerate mutase-like"/>
    <property type="match status" value="1"/>
</dbReference>